<dbReference type="PANTHER" id="PTHR48449">
    <property type="entry name" value="DUF1985 DOMAIN-CONTAINING PROTEIN"/>
    <property type="match status" value="1"/>
</dbReference>
<accession>A0AA88EHU7</accession>
<organism evidence="2 3">
    <name type="scientific">Ficus carica</name>
    <name type="common">Common fig</name>
    <dbReference type="NCBI Taxonomy" id="3494"/>
    <lineage>
        <taxon>Eukaryota</taxon>
        <taxon>Viridiplantae</taxon>
        <taxon>Streptophyta</taxon>
        <taxon>Embryophyta</taxon>
        <taxon>Tracheophyta</taxon>
        <taxon>Spermatophyta</taxon>
        <taxon>Magnoliopsida</taxon>
        <taxon>eudicotyledons</taxon>
        <taxon>Gunneridae</taxon>
        <taxon>Pentapetalae</taxon>
        <taxon>rosids</taxon>
        <taxon>fabids</taxon>
        <taxon>Rosales</taxon>
        <taxon>Moraceae</taxon>
        <taxon>Ficeae</taxon>
        <taxon>Ficus</taxon>
    </lineage>
</organism>
<dbReference type="EMBL" id="BTGU01013685">
    <property type="protein sequence ID" value="GMN74970.1"/>
    <property type="molecule type" value="Genomic_DNA"/>
</dbReference>
<dbReference type="PANTHER" id="PTHR48449:SF1">
    <property type="entry name" value="DUF1985 DOMAIN-CONTAINING PROTEIN"/>
    <property type="match status" value="1"/>
</dbReference>
<reference evidence="2" key="1">
    <citation type="submission" date="2023-07" db="EMBL/GenBank/DDBJ databases">
        <title>draft genome sequence of fig (Ficus carica).</title>
        <authorList>
            <person name="Takahashi T."/>
            <person name="Nishimura K."/>
        </authorList>
    </citation>
    <scope>NUCLEOTIDE SEQUENCE</scope>
</reference>
<evidence type="ECO:0008006" key="4">
    <source>
        <dbReference type="Google" id="ProtNLM"/>
    </source>
</evidence>
<dbReference type="Proteomes" id="UP001187192">
    <property type="component" value="Unassembled WGS sequence"/>
</dbReference>
<feature type="region of interest" description="Disordered" evidence="1">
    <location>
        <begin position="1"/>
        <end position="33"/>
    </location>
</feature>
<evidence type="ECO:0000313" key="3">
    <source>
        <dbReference type="Proteomes" id="UP001187192"/>
    </source>
</evidence>
<dbReference type="AlphaFoldDB" id="A0AA88EHU7"/>
<protein>
    <recommendedName>
        <fullName evidence="4">DUF1985 domain-containing protein</fullName>
    </recommendedName>
</protein>
<sequence length="200" mass="22584">MSEKNTTLKRRSARVPAKSSKRSLADESAKKPVPEIERMVSNAGLKRKQGEMDVKNSKKLISSVEAKISKAEEYEAVKDQPCIQQFMHLETLGWAGQVFHNIVTRLTNHSAMGDALWFELGEDLGKFSINEGVSRKNLELQMSNAKFDNDDDTVKLSLLYIIFCIHLSNASSVKIDPKFFALADNLDDFNDFPWGVLSWE</sequence>
<evidence type="ECO:0000256" key="1">
    <source>
        <dbReference type="SAM" id="MobiDB-lite"/>
    </source>
</evidence>
<feature type="compositionally biased region" description="Basic and acidic residues" evidence="1">
    <location>
        <begin position="23"/>
        <end position="33"/>
    </location>
</feature>
<keyword evidence="3" id="KW-1185">Reference proteome</keyword>
<comment type="caution">
    <text evidence="2">The sequence shown here is derived from an EMBL/GenBank/DDBJ whole genome shotgun (WGS) entry which is preliminary data.</text>
</comment>
<gene>
    <name evidence="2" type="ORF">TIFTF001_053958</name>
</gene>
<feature type="non-terminal residue" evidence="2">
    <location>
        <position position="1"/>
    </location>
</feature>
<evidence type="ECO:0000313" key="2">
    <source>
        <dbReference type="EMBL" id="GMN74970.1"/>
    </source>
</evidence>
<proteinExistence type="predicted"/>
<name>A0AA88EHU7_FICCA</name>